<feature type="transmembrane region" description="Helical" evidence="2">
    <location>
        <begin position="237"/>
        <end position="264"/>
    </location>
</feature>
<organism evidence="3 4">
    <name type="scientific">Actinomadura fulvescens</name>
    <dbReference type="NCBI Taxonomy" id="46160"/>
    <lineage>
        <taxon>Bacteria</taxon>
        <taxon>Bacillati</taxon>
        <taxon>Actinomycetota</taxon>
        <taxon>Actinomycetes</taxon>
        <taxon>Streptosporangiales</taxon>
        <taxon>Thermomonosporaceae</taxon>
        <taxon>Actinomadura</taxon>
    </lineage>
</organism>
<feature type="transmembrane region" description="Helical" evidence="2">
    <location>
        <begin position="79"/>
        <end position="101"/>
    </location>
</feature>
<evidence type="ECO:0000256" key="2">
    <source>
        <dbReference type="SAM" id="Phobius"/>
    </source>
</evidence>
<feature type="compositionally biased region" description="Low complexity" evidence="1">
    <location>
        <begin position="8"/>
        <end position="26"/>
    </location>
</feature>
<feature type="transmembrane region" description="Helical" evidence="2">
    <location>
        <begin position="352"/>
        <end position="376"/>
    </location>
</feature>
<protein>
    <recommendedName>
        <fullName evidence="5">Integral membrane protein</fullName>
    </recommendedName>
</protein>
<evidence type="ECO:0000313" key="4">
    <source>
        <dbReference type="Proteomes" id="UP001501509"/>
    </source>
</evidence>
<keyword evidence="2" id="KW-1133">Transmembrane helix</keyword>
<feature type="region of interest" description="Disordered" evidence="1">
    <location>
        <begin position="1"/>
        <end position="26"/>
    </location>
</feature>
<evidence type="ECO:0008006" key="5">
    <source>
        <dbReference type="Google" id="ProtNLM"/>
    </source>
</evidence>
<keyword evidence="2" id="KW-0812">Transmembrane</keyword>
<reference evidence="4" key="1">
    <citation type="journal article" date="2019" name="Int. J. Syst. Evol. Microbiol.">
        <title>The Global Catalogue of Microorganisms (GCM) 10K type strain sequencing project: providing services to taxonomists for standard genome sequencing and annotation.</title>
        <authorList>
            <consortium name="The Broad Institute Genomics Platform"/>
            <consortium name="The Broad Institute Genome Sequencing Center for Infectious Disease"/>
            <person name="Wu L."/>
            <person name="Ma J."/>
        </authorList>
    </citation>
    <scope>NUCLEOTIDE SEQUENCE [LARGE SCALE GENOMIC DNA]</scope>
    <source>
        <strain evidence="4">JCM 6833</strain>
    </source>
</reference>
<proteinExistence type="predicted"/>
<name>A0ABP6BS29_9ACTN</name>
<sequence length="464" mass="48575">MTTQESPTDTATDTASDAAAREAQSGSRASRGRAGLVAVVVWAVLVAAAFAVGHLLRRARLSSEDLLPPLHAQLRADPYTWRMIPAVCVAVACVAVLPVLVRRLAWRPLLLASWAATLAWTLALAWSDGIDHLARPLDNPGEYPAGVGAVRDDPLGWLRTFTDRLHDYPTHVRGHPPLPTLVVWALDAVGPGGTTWPAIVIVLVGTSAVVAVALTVRRLAGEEVARRTLPFLVMAPLVLWIATAMDAFFLGVGAWGTALVAVAAGRDHIVAAVGGGLLLGSLPYLSYGLLPLFAVPAAVLIACRPSARVVVALLCGCAAVPVAFTLLGFWWPDGVAATYDTYRVSSGSAKRSYWYFLVADFAVLAILVGPAVAHALPSSLASVVRAARARTAPPAPGLLAGAALLGTLALALSGVTRGEVERIWVPYAAWIVVAAARHTPPSRGWLAAQAVTALAVQALVLSEW</sequence>
<gene>
    <name evidence="3" type="ORF">GCM10010411_16130</name>
</gene>
<feature type="transmembrane region" description="Helical" evidence="2">
    <location>
        <begin position="310"/>
        <end position="332"/>
    </location>
</feature>
<dbReference type="RefSeq" id="WP_344539232.1">
    <property type="nucleotide sequence ID" value="NZ_BAAATD010000002.1"/>
</dbReference>
<feature type="transmembrane region" description="Helical" evidence="2">
    <location>
        <begin position="397"/>
        <end position="416"/>
    </location>
</feature>
<feature type="transmembrane region" description="Helical" evidence="2">
    <location>
        <begin position="284"/>
        <end position="303"/>
    </location>
</feature>
<feature type="transmembrane region" description="Helical" evidence="2">
    <location>
        <begin position="196"/>
        <end position="216"/>
    </location>
</feature>
<keyword evidence="4" id="KW-1185">Reference proteome</keyword>
<accession>A0ABP6BS29</accession>
<evidence type="ECO:0000313" key="3">
    <source>
        <dbReference type="EMBL" id="GAA2584203.1"/>
    </source>
</evidence>
<feature type="transmembrane region" description="Helical" evidence="2">
    <location>
        <begin position="108"/>
        <end position="127"/>
    </location>
</feature>
<dbReference type="EMBL" id="BAAATD010000002">
    <property type="protein sequence ID" value="GAA2584203.1"/>
    <property type="molecule type" value="Genomic_DNA"/>
</dbReference>
<dbReference type="Proteomes" id="UP001501509">
    <property type="component" value="Unassembled WGS sequence"/>
</dbReference>
<comment type="caution">
    <text evidence="3">The sequence shown here is derived from an EMBL/GenBank/DDBJ whole genome shotgun (WGS) entry which is preliminary data.</text>
</comment>
<evidence type="ECO:0000256" key="1">
    <source>
        <dbReference type="SAM" id="MobiDB-lite"/>
    </source>
</evidence>
<feature type="transmembrane region" description="Helical" evidence="2">
    <location>
        <begin position="34"/>
        <end position="56"/>
    </location>
</feature>
<keyword evidence="2" id="KW-0472">Membrane</keyword>